<sequence length="204" mass="21885">MAIEASSVGLFEDCLFDPCSDGLVCTRRSKICVKACTKETECPGSTCGFFSTGVYGMSDIRYCVVADEPNCSDNSTCALNHACSKFSANCNFLGFTDQAQIGDNCASGTNKCAAGLVCNPTVLFNVKDSLTFTCTQQCSSSDDCVNGGGQFYCNTCGTDVSKLTPAKYCEVHFSKRCVTNYECPANSFCNLKTLQCIQPPNFCF</sequence>
<dbReference type="WBParaSite" id="RSKR_0001060900.1">
    <property type="protein sequence ID" value="RSKR_0001060900.1"/>
    <property type="gene ID" value="RSKR_0001060900"/>
</dbReference>
<proteinExistence type="predicted"/>
<accession>A0AC35UDG5</accession>
<dbReference type="Proteomes" id="UP000095286">
    <property type="component" value="Unplaced"/>
</dbReference>
<evidence type="ECO:0000313" key="2">
    <source>
        <dbReference type="WBParaSite" id="RSKR_0001060900.1"/>
    </source>
</evidence>
<organism evidence="1 2">
    <name type="scientific">Rhabditophanes sp. KR3021</name>
    <dbReference type="NCBI Taxonomy" id="114890"/>
    <lineage>
        <taxon>Eukaryota</taxon>
        <taxon>Metazoa</taxon>
        <taxon>Ecdysozoa</taxon>
        <taxon>Nematoda</taxon>
        <taxon>Chromadorea</taxon>
        <taxon>Rhabditida</taxon>
        <taxon>Tylenchina</taxon>
        <taxon>Panagrolaimomorpha</taxon>
        <taxon>Strongyloidoidea</taxon>
        <taxon>Alloionematidae</taxon>
        <taxon>Rhabditophanes</taxon>
    </lineage>
</organism>
<name>A0AC35UDG5_9BILA</name>
<protein>
    <submittedName>
        <fullName evidence="2">EB domain-containing protein</fullName>
    </submittedName>
</protein>
<evidence type="ECO:0000313" key="1">
    <source>
        <dbReference type="Proteomes" id="UP000095286"/>
    </source>
</evidence>
<reference evidence="2" key="1">
    <citation type="submission" date="2016-11" db="UniProtKB">
        <authorList>
            <consortium name="WormBaseParasite"/>
        </authorList>
    </citation>
    <scope>IDENTIFICATION</scope>
    <source>
        <strain evidence="2">KR3021</strain>
    </source>
</reference>